<sequence length="90" mass="10673">MRMVVKEGLVLQGMKAQRLQEQLLALLHHTAHPWRSLALLIPFELPEAWTDLLIVNNLVVYKAPNIFERSEYKENQYLHELDVWTKSMFK</sequence>
<accession>A0A843WUB4</accession>
<dbReference type="Proteomes" id="UP000652761">
    <property type="component" value="Unassembled WGS sequence"/>
</dbReference>
<dbReference type="AlphaFoldDB" id="A0A843WUB4"/>
<evidence type="ECO:0000313" key="2">
    <source>
        <dbReference type="Proteomes" id="UP000652761"/>
    </source>
</evidence>
<name>A0A843WUB4_COLES</name>
<comment type="caution">
    <text evidence="1">The sequence shown here is derived from an EMBL/GenBank/DDBJ whole genome shotgun (WGS) entry which is preliminary data.</text>
</comment>
<organism evidence="1 2">
    <name type="scientific">Colocasia esculenta</name>
    <name type="common">Wild taro</name>
    <name type="synonym">Arum esculentum</name>
    <dbReference type="NCBI Taxonomy" id="4460"/>
    <lineage>
        <taxon>Eukaryota</taxon>
        <taxon>Viridiplantae</taxon>
        <taxon>Streptophyta</taxon>
        <taxon>Embryophyta</taxon>
        <taxon>Tracheophyta</taxon>
        <taxon>Spermatophyta</taxon>
        <taxon>Magnoliopsida</taxon>
        <taxon>Liliopsida</taxon>
        <taxon>Araceae</taxon>
        <taxon>Aroideae</taxon>
        <taxon>Colocasieae</taxon>
        <taxon>Colocasia</taxon>
    </lineage>
</organism>
<keyword evidence="2" id="KW-1185">Reference proteome</keyword>
<reference evidence="1" key="1">
    <citation type="submission" date="2017-07" db="EMBL/GenBank/DDBJ databases">
        <title>Taro Niue Genome Assembly and Annotation.</title>
        <authorList>
            <person name="Atibalentja N."/>
            <person name="Keating K."/>
            <person name="Fields C.J."/>
        </authorList>
    </citation>
    <scope>NUCLEOTIDE SEQUENCE</scope>
    <source>
        <strain evidence="1">Niue_2</strain>
        <tissue evidence="1">Leaf</tissue>
    </source>
</reference>
<gene>
    <name evidence="1" type="ORF">Taro_044547</name>
</gene>
<proteinExistence type="predicted"/>
<evidence type="ECO:0000313" key="1">
    <source>
        <dbReference type="EMBL" id="MQM11637.1"/>
    </source>
</evidence>
<protein>
    <submittedName>
        <fullName evidence="1">Uncharacterized protein</fullName>
    </submittedName>
</protein>
<dbReference type="EMBL" id="NMUH01005041">
    <property type="protein sequence ID" value="MQM11637.1"/>
    <property type="molecule type" value="Genomic_DNA"/>
</dbReference>